<dbReference type="RefSeq" id="WP_273690417.1">
    <property type="nucleotide sequence ID" value="NZ_CP117411.1"/>
</dbReference>
<name>A0ABY7TNZ1_9SPHN</name>
<evidence type="ECO:0000313" key="2">
    <source>
        <dbReference type="Proteomes" id="UP001220395"/>
    </source>
</evidence>
<keyword evidence="2" id="KW-1185">Reference proteome</keyword>
<evidence type="ECO:0000313" key="1">
    <source>
        <dbReference type="EMBL" id="WCT74957.1"/>
    </source>
</evidence>
<reference evidence="1 2" key="1">
    <citation type="submission" date="2023-02" db="EMBL/GenBank/DDBJ databases">
        <title>Genome sequence of Sphingomonas naphthae.</title>
        <authorList>
            <person name="Kim S."/>
            <person name="Heo J."/>
            <person name="Kwon S.-W."/>
        </authorList>
    </citation>
    <scope>NUCLEOTIDE SEQUENCE [LARGE SCALE GENOMIC DNA]</scope>
    <source>
        <strain evidence="1 2">KACC 18716</strain>
    </source>
</reference>
<protein>
    <submittedName>
        <fullName evidence="1">(2Fe-2S) ferredoxin domain-containing protein</fullName>
    </submittedName>
</protein>
<proteinExistence type="predicted"/>
<dbReference type="Proteomes" id="UP001220395">
    <property type="component" value="Chromosome"/>
</dbReference>
<gene>
    <name evidence="1" type="ORF">PQ455_06985</name>
</gene>
<accession>A0ABY7TNZ1</accession>
<sequence length="97" mass="10230">MKAAKANWSRVLLVCAKCEKKLGNAGFGADGDERLSRVLKRQAGGKGRKARFGVVPVKCLKLCPRRAVTVVDSAQPGRWLVVAPGEAIDGLIGEASA</sequence>
<dbReference type="EMBL" id="CP117411">
    <property type="protein sequence ID" value="WCT74957.1"/>
    <property type="molecule type" value="Genomic_DNA"/>
</dbReference>
<organism evidence="1 2">
    <name type="scientific">Sphingomonas naphthae</name>
    <dbReference type="NCBI Taxonomy" id="1813468"/>
    <lineage>
        <taxon>Bacteria</taxon>
        <taxon>Pseudomonadati</taxon>
        <taxon>Pseudomonadota</taxon>
        <taxon>Alphaproteobacteria</taxon>
        <taxon>Sphingomonadales</taxon>
        <taxon>Sphingomonadaceae</taxon>
        <taxon>Sphingomonas</taxon>
    </lineage>
</organism>